<dbReference type="GO" id="GO:0008270">
    <property type="term" value="F:zinc ion binding"/>
    <property type="evidence" value="ECO:0007669"/>
    <property type="project" value="InterPro"/>
</dbReference>
<dbReference type="PANTHER" id="PTHR47256:SF1">
    <property type="entry name" value="ZN(II)2CYS6 TRANSCRIPTION FACTOR (EUROFUNG)"/>
    <property type="match status" value="1"/>
</dbReference>
<dbReference type="SMART" id="SM00066">
    <property type="entry name" value="GAL4"/>
    <property type="match status" value="1"/>
</dbReference>
<keyword evidence="5" id="KW-1185">Reference proteome</keyword>
<dbReference type="PROSITE" id="PS00463">
    <property type="entry name" value="ZN2_CY6_FUNGAL_1"/>
    <property type="match status" value="1"/>
</dbReference>
<evidence type="ECO:0000256" key="1">
    <source>
        <dbReference type="ARBA" id="ARBA00023242"/>
    </source>
</evidence>
<dbReference type="OrthoDB" id="2943660at2759"/>
<dbReference type="AlphaFoldDB" id="A0A484F8U4"/>
<evidence type="ECO:0000259" key="3">
    <source>
        <dbReference type="PROSITE" id="PS50048"/>
    </source>
</evidence>
<reference evidence="5" key="1">
    <citation type="journal article" date="2013" name="New Phytol.">
        <title>Comparative genomic and transcriptomic analyses reveal the hemibiotrophic stage shift of Colletotrichum fungi.</title>
        <authorList>
            <person name="Gan P."/>
            <person name="Ikeda K."/>
            <person name="Irieda H."/>
            <person name="Narusaka M."/>
            <person name="O'Connell R.J."/>
            <person name="Narusaka Y."/>
            <person name="Takano Y."/>
            <person name="Kubo Y."/>
            <person name="Shirasu K."/>
        </authorList>
    </citation>
    <scope>NUCLEOTIDE SEQUENCE [LARGE SCALE GENOMIC DNA]</scope>
    <source>
        <strain evidence="5">104-T / ATCC 96160 / CBS 514.97 / LARS 414 / MAFF 240422</strain>
    </source>
</reference>
<protein>
    <submittedName>
        <fullName evidence="4">Nitrogen assimilation transcription factor nit-4</fullName>
    </submittedName>
</protein>
<dbReference type="CDD" id="cd00067">
    <property type="entry name" value="GAL4"/>
    <property type="match status" value="1"/>
</dbReference>
<dbReference type="InterPro" id="IPR036864">
    <property type="entry name" value="Zn2-C6_fun-type_DNA-bd_sf"/>
</dbReference>
<evidence type="ECO:0000313" key="4">
    <source>
        <dbReference type="EMBL" id="TDZ14670.1"/>
    </source>
</evidence>
<dbReference type="GO" id="GO:0000981">
    <property type="term" value="F:DNA-binding transcription factor activity, RNA polymerase II-specific"/>
    <property type="evidence" value="ECO:0007669"/>
    <property type="project" value="InterPro"/>
</dbReference>
<sequence>MPFFRNRWDELGIPMRSSTSLSWRRGVSSPTPAPDHIYPVAPDSDTRQPVPEFPSPRVPRDDGLWSRSRALSLRGPVKYGWRLQADPASIPAACLQCRKRKVKCSGTRPTCWRCSTQDLACEWDTDPDTSRVGSIRRRKDELERENQDLHEFLRYLYARPEEEAVEIFKRLRMSGDALQVLEFVRSGDLLLQGRPAEQSASPGDSAMANSDGDGDVRAAGLTVPASPWTTLANDGVVSELMASFFAWDEPFYLAFVDRESFLEDMRHASAETAEFCSPALVNAICALRSALLILHVSAAADGTDRAGRLFLLAAHDMAQRLVLPAVGGSEGQQRRRRVYSKALWGMYTFESIFAFMYLRPSLFARPSMLRLFLDDVPSDSREDGTQSR</sequence>
<comment type="caution">
    <text evidence="4">The sequence shown here is derived from an EMBL/GenBank/DDBJ whole genome shotgun (WGS) entry which is preliminary data.</text>
</comment>
<dbReference type="InterPro" id="IPR053187">
    <property type="entry name" value="Notoamide_regulator"/>
</dbReference>
<reference evidence="5" key="2">
    <citation type="journal article" date="2019" name="Mol. Plant Microbe Interact.">
        <title>Genome sequence resources for four phytopathogenic fungi from the Colletotrichum orbiculare species complex.</title>
        <authorList>
            <person name="Gan P."/>
            <person name="Tsushima A."/>
            <person name="Narusaka M."/>
            <person name="Narusaka Y."/>
            <person name="Takano Y."/>
            <person name="Kubo Y."/>
            <person name="Shirasu K."/>
        </authorList>
    </citation>
    <scope>GENOME REANNOTATION</scope>
    <source>
        <strain evidence="5">104-T / ATCC 96160 / CBS 514.97 / LARS 414 / MAFF 240422</strain>
    </source>
</reference>
<dbReference type="Pfam" id="PF00172">
    <property type="entry name" value="Zn_clus"/>
    <property type="match status" value="1"/>
</dbReference>
<keyword evidence="1" id="KW-0539">Nucleus</keyword>
<feature type="region of interest" description="Disordered" evidence="2">
    <location>
        <begin position="194"/>
        <end position="213"/>
    </location>
</feature>
<proteinExistence type="predicted"/>
<dbReference type="EMBL" id="AMCV02000049">
    <property type="protein sequence ID" value="TDZ14670.1"/>
    <property type="molecule type" value="Genomic_DNA"/>
</dbReference>
<gene>
    <name evidence="4" type="primary">nit-4-3</name>
    <name evidence="4" type="ORF">Cob_v012422</name>
</gene>
<organism evidence="4 5">
    <name type="scientific">Colletotrichum orbiculare (strain 104-T / ATCC 96160 / CBS 514.97 / LARS 414 / MAFF 240422)</name>
    <name type="common">Cucumber anthracnose fungus</name>
    <name type="synonym">Colletotrichum lagenarium</name>
    <dbReference type="NCBI Taxonomy" id="1213857"/>
    <lineage>
        <taxon>Eukaryota</taxon>
        <taxon>Fungi</taxon>
        <taxon>Dikarya</taxon>
        <taxon>Ascomycota</taxon>
        <taxon>Pezizomycotina</taxon>
        <taxon>Sordariomycetes</taxon>
        <taxon>Hypocreomycetidae</taxon>
        <taxon>Glomerellales</taxon>
        <taxon>Glomerellaceae</taxon>
        <taxon>Colletotrichum</taxon>
        <taxon>Colletotrichum orbiculare species complex</taxon>
    </lineage>
</organism>
<dbReference type="InterPro" id="IPR001138">
    <property type="entry name" value="Zn2Cys6_DnaBD"/>
</dbReference>
<feature type="domain" description="Zn(2)-C6 fungal-type" evidence="3">
    <location>
        <begin position="93"/>
        <end position="123"/>
    </location>
</feature>
<dbReference type="STRING" id="1213857.A0A484F8U4"/>
<evidence type="ECO:0000256" key="2">
    <source>
        <dbReference type="SAM" id="MobiDB-lite"/>
    </source>
</evidence>
<evidence type="ECO:0000313" key="5">
    <source>
        <dbReference type="Proteomes" id="UP000014480"/>
    </source>
</evidence>
<dbReference type="PANTHER" id="PTHR47256">
    <property type="entry name" value="ZN(II)2CYS6 TRANSCRIPTION FACTOR (EUROFUNG)-RELATED"/>
    <property type="match status" value="1"/>
</dbReference>
<dbReference type="SUPFAM" id="SSF57701">
    <property type="entry name" value="Zn2/Cys6 DNA-binding domain"/>
    <property type="match status" value="1"/>
</dbReference>
<accession>A0A484F8U4</accession>
<dbReference type="CDD" id="cd12148">
    <property type="entry name" value="fungal_TF_MHR"/>
    <property type="match status" value="1"/>
</dbReference>
<feature type="region of interest" description="Disordered" evidence="2">
    <location>
        <begin position="22"/>
        <end position="61"/>
    </location>
</feature>
<dbReference type="Proteomes" id="UP000014480">
    <property type="component" value="Unassembled WGS sequence"/>
</dbReference>
<name>A0A484F8U4_COLOR</name>
<dbReference type="PROSITE" id="PS50048">
    <property type="entry name" value="ZN2_CY6_FUNGAL_2"/>
    <property type="match status" value="1"/>
</dbReference>
<dbReference type="Gene3D" id="4.10.240.10">
    <property type="entry name" value="Zn(2)-C6 fungal-type DNA-binding domain"/>
    <property type="match status" value="1"/>
</dbReference>